<feature type="domain" description="SH3" evidence="7">
    <location>
        <begin position="916"/>
        <end position="977"/>
    </location>
</feature>
<dbReference type="PROSITE" id="PS00479">
    <property type="entry name" value="ZF_DAG_PE_1"/>
    <property type="match status" value="1"/>
</dbReference>
<dbReference type="InterPro" id="IPR027267">
    <property type="entry name" value="AH/BAR_dom_sf"/>
</dbReference>
<evidence type="ECO:0000259" key="9">
    <source>
        <dbReference type="PROSITE" id="PS51741"/>
    </source>
</evidence>
<feature type="domain" description="F-BAR" evidence="9">
    <location>
        <begin position="288"/>
        <end position="572"/>
    </location>
</feature>
<feature type="domain" description="SH3" evidence="7">
    <location>
        <begin position="834"/>
        <end position="896"/>
    </location>
</feature>
<dbReference type="CDD" id="cd20824">
    <property type="entry name" value="C1_SpBZZ1-like"/>
    <property type="match status" value="1"/>
</dbReference>
<dbReference type="Proteomes" id="UP001151516">
    <property type="component" value="Unassembled WGS sequence"/>
</dbReference>
<sequence length="979" mass="106275">MAAPAAEPVWQTDGVFKAASEARKQGRMLLVCLLDEGLAHGAAHRKQLHDALNNSEVTSLLVAHCVCVRLTAGSEEENSFTRLFPAAAALCVCIIHSTGNAVICGPNVTQARLAAEIQAQNRTSTQSRVSVHMGSLEAIESERLRRLLVFRRRDDAQRVKQATSNYRDDRQGYAYVHGPNRQVAPTREEEGTDGKRTGAHLLLRVSDGRTLTAEFSAATLFSEVRSYIVKELGPAGIATMLSPRRILTDDDDGRTLASLGLVPTATLAVQVANAVRTQKVAEPRFKWPALDLPHLHFRHLLYPNEFGAINGYTEKQIEVYGALAKLLAEKATAEKEYGRKVVELAQGFQQQLAGLHESSGGSGMDSLALTDSEAEGSGPLELTSAVNEWAARLEEEGRLHVQLGSKTSSDVAEELRAAYDGLSEARRKTLEGYQRLLAERDSTYEQKDRARTAYDARSKTLTGSLQRQERATTEKDQEKFRQRADRDASLRNQAKNAYILHVAVANAAKNAVNRVLTPRAMDAMQAINDHRVAQTRQLLMQMLAMQAVVDSRRAAATQRATSVISRVVPTADSDQLIKRRTAAGISRWDEPADFRVVVDAAAGEDETIARDGESQAILRNLGLQAQRDAQRSEEEMRAAANTAEQCRQRAQAGAKGSDRELERAADADRDAAIAELQAVQHHALHAAVELHLGHAVAHGSLHAFKPVTLALSRTCDYCAESIGGLNRKAARCGLCEYTCHAKCQIKVEPNCPGPDTDQKTGFLSMFGSRRGKKKPPQQHQRSASVLSADSATSGAPPSIGATSHASLPRHNPQSTPPALPKLQLTAPPPATSLVVAGTVAVLYDFAGDGAATLTVRASDRVRVVEPDTDASGWTAVELPNGLQGMVPTSYVDMSEYKPPPPPPASIQKRMLAIAEPKEEYVVALYDFAARDPDELPFVAGDRIRVVTRDIGEGWLQGALANGREGRLPVAYVQNEDDDD</sequence>
<evidence type="ECO:0000256" key="2">
    <source>
        <dbReference type="ARBA" id="ARBA00022723"/>
    </source>
</evidence>
<dbReference type="EMBL" id="JANBTX010000042">
    <property type="protein sequence ID" value="KAJ2688627.1"/>
    <property type="molecule type" value="Genomic_DNA"/>
</dbReference>
<evidence type="ECO:0000256" key="3">
    <source>
        <dbReference type="ARBA" id="ARBA00022833"/>
    </source>
</evidence>
<dbReference type="PRINTS" id="PR00499">
    <property type="entry name" value="P67PHOX"/>
</dbReference>
<dbReference type="CDD" id="cd00174">
    <property type="entry name" value="SH3"/>
    <property type="match status" value="1"/>
</dbReference>
<dbReference type="PROSITE" id="PS51741">
    <property type="entry name" value="F_BAR"/>
    <property type="match status" value="1"/>
</dbReference>
<dbReference type="PANTHER" id="PTHR15735">
    <property type="entry name" value="FCH AND DOUBLE SH3 DOMAINS PROTEIN"/>
    <property type="match status" value="1"/>
</dbReference>
<dbReference type="OrthoDB" id="8783038at2759"/>
<dbReference type="PANTHER" id="PTHR15735:SF21">
    <property type="entry name" value="PROTEIN NERVOUS WRECK"/>
    <property type="match status" value="1"/>
</dbReference>
<dbReference type="Gene3D" id="3.10.20.90">
    <property type="entry name" value="Phosphatidylinositol 3-kinase Catalytic Subunit, Chain A, domain 1"/>
    <property type="match status" value="1"/>
</dbReference>
<feature type="compositionally biased region" description="Basic and acidic residues" evidence="6">
    <location>
        <begin position="656"/>
        <end position="665"/>
    </location>
</feature>
<feature type="compositionally biased region" description="Basic and acidic residues" evidence="6">
    <location>
        <begin position="467"/>
        <end position="487"/>
    </location>
</feature>
<evidence type="ECO:0000256" key="4">
    <source>
        <dbReference type="PROSITE-ProRule" id="PRU00192"/>
    </source>
</evidence>
<dbReference type="PROSITE" id="PS50002">
    <property type="entry name" value="SH3"/>
    <property type="match status" value="2"/>
</dbReference>
<dbReference type="InterPro" id="IPR046349">
    <property type="entry name" value="C1-like_sf"/>
</dbReference>
<dbReference type="Pfam" id="PF00130">
    <property type="entry name" value="C1_1"/>
    <property type="match status" value="1"/>
</dbReference>
<keyword evidence="5" id="KW-0175">Coiled coil</keyword>
<dbReference type="Gene3D" id="2.30.30.40">
    <property type="entry name" value="SH3 Domains"/>
    <property type="match status" value="2"/>
</dbReference>
<keyword evidence="2" id="KW-0479">Metal-binding</keyword>
<dbReference type="PROSITE" id="PS50081">
    <property type="entry name" value="ZF_DAG_PE_2"/>
    <property type="match status" value="1"/>
</dbReference>
<dbReference type="GO" id="GO:0030833">
    <property type="term" value="P:regulation of actin filament polymerization"/>
    <property type="evidence" value="ECO:0007669"/>
    <property type="project" value="TreeGrafter"/>
</dbReference>
<feature type="region of interest" description="Disordered" evidence="6">
    <location>
        <begin position="762"/>
        <end position="824"/>
    </location>
</feature>
<evidence type="ECO:0000256" key="6">
    <source>
        <dbReference type="SAM" id="MobiDB-lite"/>
    </source>
</evidence>
<dbReference type="SUPFAM" id="SSF57889">
    <property type="entry name" value="Cysteine-rich domain"/>
    <property type="match status" value="1"/>
</dbReference>
<feature type="compositionally biased region" description="Basic and acidic residues" evidence="6">
    <location>
        <begin position="444"/>
        <end position="458"/>
    </location>
</feature>
<evidence type="ECO:0000259" key="7">
    <source>
        <dbReference type="PROSITE" id="PS50002"/>
    </source>
</evidence>
<dbReference type="SMART" id="SM00109">
    <property type="entry name" value="C1"/>
    <property type="match status" value="1"/>
</dbReference>
<feature type="domain" description="Phorbol-ester/DAG-type" evidence="8">
    <location>
        <begin position="701"/>
        <end position="751"/>
    </location>
</feature>
<dbReference type="InterPro" id="IPR031160">
    <property type="entry name" value="F_BAR_dom"/>
</dbReference>
<protein>
    <submittedName>
        <fullName evidence="10">Protein BZZ1</fullName>
    </submittedName>
</protein>
<evidence type="ECO:0000256" key="5">
    <source>
        <dbReference type="PROSITE-ProRule" id="PRU01077"/>
    </source>
</evidence>
<dbReference type="InterPro" id="IPR002219">
    <property type="entry name" value="PKC_DAG/PE"/>
</dbReference>
<accession>A0A9W8GHN0</accession>
<dbReference type="Pfam" id="PF14604">
    <property type="entry name" value="SH3_9"/>
    <property type="match status" value="1"/>
</dbReference>
<dbReference type="SMART" id="SM00326">
    <property type="entry name" value="SH3"/>
    <property type="match status" value="2"/>
</dbReference>
<comment type="caution">
    <text evidence="10">The sequence shown here is derived from an EMBL/GenBank/DDBJ whole genome shotgun (WGS) entry which is preliminary data.</text>
</comment>
<dbReference type="InterPro" id="IPR001012">
    <property type="entry name" value="UBX_dom"/>
</dbReference>
<proteinExistence type="predicted"/>
<dbReference type="SUPFAM" id="SSF54236">
    <property type="entry name" value="Ubiquitin-like"/>
    <property type="match status" value="1"/>
</dbReference>
<organism evidence="10 11">
    <name type="scientific">Coemansia spiralis</name>
    <dbReference type="NCBI Taxonomy" id="417178"/>
    <lineage>
        <taxon>Eukaryota</taxon>
        <taxon>Fungi</taxon>
        <taxon>Fungi incertae sedis</taxon>
        <taxon>Zoopagomycota</taxon>
        <taxon>Kickxellomycotina</taxon>
        <taxon>Kickxellomycetes</taxon>
        <taxon>Kickxellales</taxon>
        <taxon>Kickxellaceae</taxon>
        <taxon>Coemansia</taxon>
    </lineage>
</organism>
<dbReference type="InterPro" id="IPR001452">
    <property type="entry name" value="SH3_domain"/>
</dbReference>
<reference evidence="10" key="1">
    <citation type="submission" date="2022-07" db="EMBL/GenBank/DDBJ databases">
        <title>Phylogenomic reconstructions and comparative analyses of Kickxellomycotina fungi.</title>
        <authorList>
            <person name="Reynolds N.K."/>
            <person name="Stajich J.E."/>
            <person name="Barry K."/>
            <person name="Grigoriev I.V."/>
            <person name="Crous P."/>
            <person name="Smith M.E."/>
        </authorList>
    </citation>
    <scope>NUCLEOTIDE SEQUENCE</scope>
    <source>
        <strain evidence="10">CBS 109367</strain>
    </source>
</reference>
<dbReference type="Gene3D" id="3.30.60.20">
    <property type="match status" value="1"/>
</dbReference>
<dbReference type="SUPFAM" id="SSF103657">
    <property type="entry name" value="BAR/IMD domain-like"/>
    <property type="match status" value="1"/>
</dbReference>
<name>A0A9W8GHN0_9FUNG</name>
<keyword evidence="11" id="KW-1185">Reference proteome</keyword>
<keyword evidence="3" id="KW-0862">Zinc</keyword>
<evidence type="ECO:0000259" key="8">
    <source>
        <dbReference type="PROSITE" id="PS50081"/>
    </source>
</evidence>
<dbReference type="Gene3D" id="1.20.1270.60">
    <property type="entry name" value="Arfaptin homology (AH) domain/BAR domain"/>
    <property type="match status" value="1"/>
</dbReference>
<feature type="region of interest" description="Disordered" evidence="6">
    <location>
        <begin position="628"/>
        <end position="665"/>
    </location>
</feature>
<feature type="region of interest" description="Disordered" evidence="6">
    <location>
        <begin position="444"/>
        <end position="487"/>
    </location>
</feature>
<dbReference type="AlphaFoldDB" id="A0A9W8GHN0"/>
<dbReference type="GO" id="GO:0046872">
    <property type="term" value="F:metal ion binding"/>
    <property type="evidence" value="ECO:0007669"/>
    <property type="project" value="UniProtKB-KW"/>
</dbReference>
<dbReference type="InterPro" id="IPR036028">
    <property type="entry name" value="SH3-like_dom_sf"/>
</dbReference>
<dbReference type="SUPFAM" id="SSF50044">
    <property type="entry name" value="SH3-domain"/>
    <property type="match status" value="2"/>
</dbReference>
<keyword evidence="1 4" id="KW-0728">SH3 domain</keyword>
<feature type="region of interest" description="Disordered" evidence="6">
    <location>
        <begin position="355"/>
        <end position="379"/>
    </location>
</feature>
<dbReference type="InterPro" id="IPR029071">
    <property type="entry name" value="Ubiquitin-like_domsf"/>
</dbReference>
<evidence type="ECO:0000256" key="1">
    <source>
        <dbReference type="ARBA" id="ARBA00022443"/>
    </source>
</evidence>
<feature type="compositionally biased region" description="Polar residues" evidence="6">
    <location>
        <begin position="777"/>
        <end position="805"/>
    </location>
</feature>
<feature type="compositionally biased region" description="Basic and acidic residues" evidence="6">
    <location>
        <begin position="628"/>
        <end position="637"/>
    </location>
</feature>
<evidence type="ECO:0000313" key="10">
    <source>
        <dbReference type="EMBL" id="KAJ2688627.1"/>
    </source>
</evidence>
<dbReference type="Pfam" id="PF00789">
    <property type="entry name" value="UBX"/>
    <property type="match status" value="1"/>
</dbReference>
<gene>
    <name evidence="10" type="primary">bzz1</name>
    <name evidence="10" type="ORF">IWW39_002099</name>
</gene>
<evidence type="ECO:0000313" key="11">
    <source>
        <dbReference type="Proteomes" id="UP001151516"/>
    </source>
</evidence>